<dbReference type="InterPro" id="IPR018750">
    <property type="entry name" value="DUF2306_membrane"/>
</dbReference>
<dbReference type="RefSeq" id="WP_166378594.1">
    <property type="nucleotide sequence ID" value="NZ_BAAATT010000007.1"/>
</dbReference>
<organism evidence="2 3">
    <name type="scientific">Catellatospora methionotrophica</name>
    <dbReference type="NCBI Taxonomy" id="121620"/>
    <lineage>
        <taxon>Bacteria</taxon>
        <taxon>Bacillati</taxon>
        <taxon>Actinomycetota</taxon>
        <taxon>Actinomycetes</taxon>
        <taxon>Micromonosporales</taxon>
        <taxon>Micromonosporaceae</taxon>
        <taxon>Catellatospora</taxon>
    </lineage>
</organism>
<keyword evidence="1" id="KW-0472">Membrane</keyword>
<feature type="transmembrane region" description="Helical" evidence="1">
    <location>
        <begin position="50"/>
        <end position="72"/>
    </location>
</feature>
<evidence type="ECO:0000313" key="3">
    <source>
        <dbReference type="Proteomes" id="UP000660339"/>
    </source>
</evidence>
<accession>A0A8J3L5Q4</accession>
<gene>
    <name evidence="2" type="ORF">Cme02nite_32950</name>
</gene>
<dbReference type="Pfam" id="PF10067">
    <property type="entry name" value="DUF2306"/>
    <property type="match status" value="1"/>
</dbReference>
<comment type="caution">
    <text evidence="2">The sequence shown here is derived from an EMBL/GenBank/DDBJ whole genome shotgun (WGS) entry which is preliminary data.</text>
</comment>
<dbReference type="AlphaFoldDB" id="A0A8J3L5Q4"/>
<feature type="transmembrane region" description="Helical" evidence="1">
    <location>
        <begin position="182"/>
        <end position="200"/>
    </location>
</feature>
<feature type="transmembrane region" description="Helical" evidence="1">
    <location>
        <begin position="117"/>
        <end position="137"/>
    </location>
</feature>
<feature type="transmembrane region" description="Helical" evidence="1">
    <location>
        <begin position="149"/>
        <end position="170"/>
    </location>
</feature>
<dbReference type="EMBL" id="BONJ01000017">
    <property type="protein sequence ID" value="GIG14963.1"/>
    <property type="molecule type" value="Genomic_DNA"/>
</dbReference>
<evidence type="ECO:0000313" key="2">
    <source>
        <dbReference type="EMBL" id="GIG14963.1"/>
    </source>
</evidence>
<evidence type="ECO:0000256" key="1">
    <source>
        <dbReference type="SAM" id="Phobius"/>
    </source>
</evidence>
<keyword evidence="1" id="KW-1133">Transmembrane helix</keyword>
<dbReference type="Proteomes" id="UP000660339">
    <property type="component" value="Unassembled WGS sequence"/>
</dbReference>
<reference evidence="2" key="1">
    <citation type="submission" date="2021-01" db="EMBL/GenBank/DDBJ databases">
        <title>Whole genome shotgun sequence of Catellatospora methionotrophica NBRC 14553.</title>
        <authorList>
            <person name="Komaki H."/>
            <person name="Tamura T."/>
        </authorList>
    </citation>
    <scope>NUCLEOTIDE SEQUENCE</scope>
    <source>
        <strain evidence="2">NBRC 14553</strain>
    </source>
</reference>
<protein>
    <submittedName>
        <fullName evidence="2">Membrane protein</fullName>
    </submittedName>
</protein>
<proteinExistence type="predicted"/>
<keyword evidence="1" id="KW-0812">Transmembrane</keyword>
<sequence length="221" mass="23663">MTKRSRLVPYALIALSLIPVAAGAFRVTSLATGAPIDDGNARFFADPVPVVLHIAGATVYCLVGAFQFDAVLRRRRPGRHRAAGRVLIPCGLVAALSGMWMAVAYELPPIDGPGVMLLRLVFGGGMAAAIVLGLLAVRRRDFTAHRAWMMRGYAIGLAAGTQAFTHLPLLLTGDEPGRLGRFTAMAAGWLINLAVAEWFIRRAGRRPMRTRADEPVALPVG</sequence>
<feature type="transmembrane region" description="Helical" evidence="1">
    <location>
        <begin position="84"/>
        <end position="105"/>
    </location>
</feature>
<keyword evidence="3" id="KW-1185">Reference proteome</keyword>
<name>A0A8J3L5Q4_9ACTN</name>